<keyword evidence="3" id="KW-1185">Reference proteome</keyword>
<feature type="compositionally biased region" description="Basic and acidic residues" evidence="1">
    <location>
        <begin position="1"/>
        <end position="40"/>
    </location>
</feature>
<evidence type="ECO:0008006" key="4">
    <source>
        <dbReference type="Google" id="ProtNLM"/>
    </source>
</evidence>
<organism evidence="2 3">
    <name type="scientific">Alicyclobacillus cycloheptanicus</name>
    <dbReference type="NCBI Taxonomy" id="1457"/>
    <lineage>
        <taxon>Bacteria</taxon>
        <taxon>Bacillati</taxon>
        <taxon>Bacillota</taxon>
        <taxon>Bacilli</taxon>
        <taxon>Bacillales</taxon>
        <taxon>Alicyclobacillaceae</taxon>
        <taxon>Alicyclobacillus</taxon>
    </lineage>
</organism>
<evidence type="ECO:0000313" key="3">
    <source>
        <dbReference type="Proteomes" id="UP001232973"/>
    </source>
</evidence>
<evidence type="ECO:0000313" key="2">
    <source>
        <dbReference type="EMBL" id="MDQ0189545.1"/>
    </source>
</evidence>
<protein>
    <recommendedName>
        <fullName evidence="4">Spore coat protein D</fullName>
    </recommendedName>
</protein>
<reference evidence="2 3" key="1">
    <citation type="submission" date="2023-07" db="EMBL/GenBank/DDBJ databases">
        <title>Genomic Encyclopedia of Type Strains, Phase IV (KMG-IV): sequencing the most valuable type-strain genomes for metagenomic binning, comparative biology and taxonomic classification.</title>
        <authorList>
            <person name="Goeker M."/>
        </authorList>
    </citation>
    <scope>NUCLEOTIDE SEQUENCE [LARGE SCALE GENOMIC DNA]</scope>
    <source>
        <strain evidence="2 3">DSM 4006</strain>
    </source>
</reference>
<dbReference type="EMBL" id="JAUSTP010000008">
    <property type="protein sequence ID" value="MDQ0189545.1"/>
    <property type="molecule type" value="Genomic_DNA"/>
</dbReference>
<proteinExistence type="predicted"/>
<feature type="region of interest" description="Disordered" evidence="1">
    <location>
        <begin position="1"/>
        <end position="51"/>
    </location>
</feature>
<evidence type="ECO:0000256" key="1">
    <source>
        <dbReference type="SAM" id="MobiDB-lite"/>
    </source>
</evidence>
<sequence length="174" mass="20442">MAEQKWHYQSHDHGGHEHESHDYGESFHESHEDKHYHESFDMDSDPGESATFPKQQTTTFHAFTFQGQQPYMMHEMPKKPHKHKHKHKKHKMYDPGYAMPAHAPKQGCPPVMCDPHYVVRDCYVPREVQYIHPIVQINRHVIVNVPKHVYQPITKNVVVDPGCPCPPYHPHGHR</sequence>
<accession>A0ABT9XHF5</accession>
<comment type="caution">
    <text evidence="2">The sequence shown here is derived from an EMBL/GenBank/DDBJ whole genome shotgun (WGS) entry which is preliminary data.</text>
</comment>
<dbReference type="RefSeq" id="WP_274456346.1">
    <property type="nucleotide sequence ID" value="NZ_CP067097.1"/>
</dbReference>
<gene>
    <name evidence="2" type="ORF">J2S03_001377</name>
</gene>
<name>A0ABT9XHF5_9BACL</name>
<dbReference type="Proteomes" id="UP001232973">
    <property type="component" value="Unassembled WGS sequence"/>
</dbReference>